<accession>A0ABT9YXU7</accession>
<dbReference type="Proteomes" id="UP001232245">
    <property type="component" value="Unassembled WGS sequence"/>
</dbReference>
<keyword evidence="2" id="KW-1185">Reference proteome</keyword>
<protein>
    <submittedName>
        <fullName evidence="1">Small secreted protein</fullName>
    </submittedName>
</protein>
<proteinExistence type="predicted"/>
<gene>
    <name evidence="1" type="ORF">J2S02_000883</name>
</gene>
<dbReference type="EMBL" id="JAUSTZ010000002">
    <property type="protein sequence ID" value="MDQ0224554.1"/>
    <property type="molecule type" value="Genomic_DNA"/>
</dbReference>
<reference evidence="1 2" key="1">
    <citation type="submission" date="2023-07" db="EMBL/GenBank/DDBJ databases">
        <title>Genomic Encyclopedia of Type Strains, Phase IV (KMG-IV): sequencing the most valuable type-strain genomes for metagenomic binning, comparative biology and taxonomic classification.</title>
        <authorList>
            <person name="Goeker M."/>
        </authorList>
    </citation>
    <scope>NUCLEOTIDE SEQUENCE [LARGE SCALE GENOMIC DNA]</scope>
    <source>
        <strain evidence="1 2">DSM 17723</strain>
    </source>
</reference>
<organism evidence="1 2">
    <name type="scientific">Metabacillus niabensis</name>
    <dbReference type="NCBI Taxonomy" id="324854"/>
    <lineage>
        <taxon>Bacteria</taxon>
        <taxon>Bacillati</taxon>
        <taxon>Bacillota</taxon>
        <taxon>Bacilli</taxon>
        <taxon>Bacillales</taxon>
        <taxon>Bacillaceae</taxon>
        <taxon>Metabacillus</taxon>
    </lineage>
</organism>
<evidence type="ECO:0000313" key="1">
    <source>
        <dbReference type="EMBL" id="MDQ0224554.1"/>
    </source>
</evidence>
<evidence type="ECO:0000313" key="2">
    <source>
        <dbReference type="Proteomes" id="UP001232245"/>
    </source>
</evidence>
<sequence>MKGKYFLFGLGLGVVATYILKENIKTRPISSEKALDIVKKAFKQKGPIDGSWIYTIPEKYETNHLTFDVYKAGISRTVDNLCEQYEAFVDTKTGAIIHVEQIA</sequence>
<name>A0ABT9YXU7_9BACI</name>
<dbReference type="RefSeq" id="WP_145584208.1">
    <property type="nucleotide sequence ID" value="NZ_CADEPK010000437.1"/>
</dbReference>
<comment type="caution">
    <text evidence="1">The sequence shown here is derived from an EMBL/GenBank/DDBJ whole genome shotgun (WGS) entry which is preliminary data.</text>
</comment>